<keyword evidence="3 5" id="KW-0732">Signal</keyword>
<dbReference type="PROSITE" id="PS01039">
    <property type="entry name" value="SBP_BACTERIAL_3"/>
    <property type="match status" value="1"/>
</dbReference>
<evidence type="ECO:0000256" key="1">
    <source>
        <dbReference type="ARBA" id="ARBA00004196"/>
    </source>
</evidence>
<evidence type="ECO:0000259" key="6">
    <source>
        <dbReference type="SMART" id="SM00062"/>
    </source>
</evidence>
<dbReference type="SMART" id="SM00062">
    <property type="entry name" value="PBPb"/>
    <property type="match status" value="1"/>
</dbReference>
<dbReference type="Gene3D" id="3.40.190.10">
    <property type="entry name" value="Periplasmic binding protein-like II"/>
    <property type="match status" value="2"/>
</dbReference>
<feature type="chain" id="PRO_5046634089" evidence="5">
    <location>
        <begin position="26"/>
        <end position="264"/>
    </location>
</feature>
<evidence type="ECO:0000256" key="4">
    <source>
        <dbReference type="RuleBase" id="RU003744"/>
    </source>
</evidence>
<keyword evidence="9" id="KW-1185">Reference proteome</keyword>
<proteinExistence type="inferred from homology"/>
<dbReference type="EMBL" id="JBHRTL010000025">
    <property type="protein sequence ID" value="MFC3156062.1"/>
    <property type="molecule type" value="Genomic_DNA"/>
</dbReference>
<dbReference type="InterPro" id="IPR018313">
    <property type="entry name" value="SBP_3_CS"/>
</dbReference>
<dbReference type="InterPro" id="IPR001320">
    <property type="entry name" value="Iontro_rcpt_C"/>
</dbReference>
<evidence type="ECO:0000256" key="3">
    <source>
        <dbReference type="ARBA" id="ARBA00022729"/>
    </source>
</evidence>
<comment type="caution">
    <text evidence="8">The sequence shown here is derived from an EMBL/GenBank/DDBJ whole genome shotgun (WGS) entry which is preliminary data.</text>
</comment>
<dbReference type="Proteomes" id="UP001595548">
    <property type="component" value="Unassembled WGS sequence"/>
</dbReference>
<comment type="subcellular location">
    <subcellularLocation>
        <location evidence="1">Cell envelope</location>
    </subcellularLocation>
</comment>
<dbReference type="SMART" id="SM00079">
    <property type="entry name" value="PBPe"/>
    <property type="match status" value="1"/>
</dbReference>
<evidence type="ECO:0000313" key="9">
    <source>
        <dbReference type="Proteomes" id="UP001595548"/>
    </source>
</evidence>
<comment type="similarity">
    <text evidence="2 4">Belongs to the bacterial solute-binding protein 3 family.</text>
</comment>
<dbReference type="Pfam" id="PF00497">
    <property type="entry name" value="SBP_bac_3"/>
    <property type="match status" value="1"/>
</dbReference>
<reference evidence="9" key="1">
    <citation type="journal article" date="2019" name="Int. J. Syst. Evol. Microbiol.">
        <title>The Global Catalogue of Microorganisms (GCM) 10K type strain sequencing project: providing services to taxonomists for standard genome sequencing and annotation.</title>
        <authorList>
            <consortium name="The Broad Institute Genomics Platform"/>
            <consortium name="The Broad Institute Genome Sequencing Center for Infectious Disease"/>
            <person name="Wu L."/>
            <person name="Ma J."/>
        </authorList>
    </citation>
    <scope>NUCLEOTIDE SEQUENCE [LARGE SCALE GENOMIC DNA]</scope>
    <source>
        <strain evidence="9">KCTC 52141</strain>
    </source>
</reference>
<sequence length="264" mass="28860">MVSFVKNLIRTATIALCCLSVGASADALDNIIERGSLRVGVAQFTPWTMKSEKGELSGFDVDVARKIAADMGVKVEFVEYEWDKILPSLAEGKVDMVAAGVAITPKRALQVAFTNPYSESGVGLAANINKTRDVKTLAQMNSKDFTIAVVRDTIAFDVSGSLFKKASVKVFDSSKEAEQAVLDGKAHAYIASQPVVKHFANSHKQIDLPMNAPLLSYKNGLAVHKGEQSLLNFLNAWIVARTADKWLSASNRYWFDSLEWKEAQ</sequence>
<dbReference type="SUPFAM" id="SSF53850">
    <property type="entry name" value="Periplasmic binding protein-like II"/>
    <property type="match status" value="1"/>
</dbReference>
<gene>
    <name evidence="8" type="ORF">ACFOEB_12705</name>
</gene>
<feature type="domain" description="Ionotropic glutamate receptor C-terminal" evidence="7">
    <location>
        <begin position="36"/>
        <end position="249"/>
    </location>
</feature>
<accession>A0ABV7HQL8</accession>
<name>A0ABV7HQL8_9GAMM</name>
<feature type="domain" description="Solute-binding protein family 3/N-terminal" evidence="6">
    <location>
        <begin position="36"/>
        <end position="258"/>
    </location>
</feature>
<dbReference type="RefSeq" id="WP_382417145.1">
    <property type="nucleotide sequence ID" value="NZ_AP031500.1"/>
</dbReference>
<evidence type="ECO:0000256" key="2">
    <source>
        <dbReference type="ARBA" id="ARBA00010333"/>
    </source>
</evidence>
<feature type="signal peptide" evidence="5">
    <location>
        <begin position="1"/>
        <end position="25"/>
    </location>
</feature>
<dbReference type="PANTHER" id="PTHR35936:SF38">
    <property type="entry name" value="GLUTAMINE-BINDING PERIPLASMIC PROTEIN"/>
    <property type="match status" value="1"/>
</dbReference>
<protein>
    <submittedName>
        <fullName evidence="8">Transporter substrate-binding domain-containing protein</fullName>
    </submittedName>
</protein>
<evidence type="ECO:0000256" key="5">
    <source>
        <dbReference type="SAM" id="SignalP"/>
    </source>
</evidence>
<dbReference type="InterPro" id="IPR001638">
    <property type="entry name" value="Solute-binding_3/MltF_N"/>
</dbReference>
<organism evidence="8 9">
    <name type="scientific">Gilvimarinus japonicus</name>
    <dbReference type="NCBI Taxonomy" id="1796469"/>
    <lineage>
        <taxon>Bacteria</taxon>
        <taxon>Pseudomonadati</taxon>
        <taxon>Pseudomonadota</taxon>
        <taxon>Gammaproteobacteria</taxon>
        <taxon>Cellvibrionales</taxon>
        <taxon>Cellvibrionaceae</taxon>
        <taxon>Gilvimarinus</taxon>
    </lineage>
</organism>
<evidence type="ECO:0000259" key="7">
    <source>
        <dbReference type="SMART" id="SM00079"/>
    </source>
</evidence>
<evidence type="ECO:0000313" key="8">
    <source>
        <dbReference type="EMBL" id="MFC3156062.1"/>
    </source>
</evidence>
<dbReference type="PANTHER" id="PTHR35936">
    <property type="entry name" value="MEMBRANE-BOUND LYTIC MUREIN TRANSGLYCOSYLASE F"/>
    <property type="match status" value="1"/>
</dbReference>